<dbReference type="Proteomes" id="UP000462066">
    <property type="component" value="Unassembled WGS sequence"/>
</dbReference>
<evidence type="ECO:0008006" key="3">
    <source>
        <dbReference type="Google" id="ProtNLM"/>
    </source>
</evidence>
<dbReference type="RefSeq" id="WP_162311075.1">
    <property type="nucleotide sequence ID" value="NZ_JACHGU010000001.1"/>
</dbReference>
<dbReference type="InterPro" id="IPR025234">
    <property type="entry name" value="YjzH-like"/>
</dbReference>
<accession>A0A7V8GMA1</accession>
<reference evidence="1 2" key="1">
    <citation type="submission" date="2017-10" db="EMBL/GenBank/DDBJ databases">
        <title>Whole genome sequencing of Pseudoxanthomonas broegbernensis DSM 12573(T).</title>
        <authorList>
            <person name="Kumar S."/>
            <person name="Bansal K."/>
            <person name="Kaur A."/>
            <person name="Patil P."/>
            <person name="Sharma S."/>
            <person name="Patil P.B."/>
        </authorList>
    </citation>
    <scope>NUCLEOTIDE SEQUENCE [LARGE SCALE GENOMIC DNA]</scope>
    <source>
        <strain evidence="1 2">DSM 12573</strain>
    </source>
</reference>
<dbReference type="AlphaFoldDB" id="A0A7V8GMA1"/>
<sequence length="59" mass="6551">MSDRWRYHVASLKPSMLGSHKPEDLQALLDRQAASGWELVQVVASGPTAAMMVVFRRPA</sequence>
<keyword evidence="2" id="KW-1185">Reference proteome</keyword>
<name>A0A7V8GMA1_9GAMM</name>
<dbReference type="Pfam" id="PF13783">
    <property type="entry name" value="DUF4177"/>
    <property type="match status" value="1"/>
</dbReference>
<evidence type="ECO:0000313" key="1">
    <source>
        <dbReference type="EMBL" id="KAF1686277.1"/>
    </source>
</evidence>
<organism evidence="1 2">
    <name type="scientific">Pseudoxanthomonas broegbernensis</name>
    <dbReference type="NCBI Taxonomy" id="83619"/>
    <lineage>
        <taxon>Bacteria</taxon>
        <taxon>Pseudomonadati</taxon>
        <taxon>Pseudomonadota</taxon>
        <taxon>Gammaproteobacteria</taxon>
        <taxon>Lysobacterales</taxon>
        <taxon>Lysobacteraceae</taxon>
        <taxon>Pseudoxanthomonas</taxon>
    </lineage>
</organism>
<protein>
    <recommendedName>
        <fullName evidence="3">DUF4177 domain-containing protein</fullName>
    </recommendedName>
</protein>
<dbReference type="EMBL" id="MWIP01000007">
    <property type="protein sequence ID" value="KAF1686277.1"/>
    <property type="molecule type" value="Genomic_DNA"/>
</dbReference>
<gene>
    <name evidence="1" type="ORF">B1992_08610</name>
</gene>
<comment type="caution">
    <text evidence="1">The sequence shown here is derived from an EMBL/GenBank/DDBJ whole genome shotgun (WGS) entry which is preliminary data.</text>
</comment>
<evidence type="ECO:0000313" key="2">
    <source>
        <dbReference type="Proteomes" id="UP000462066"/>
    </source>
</evidence>
<proteinExistence type="predicted"/>